<reference evidence="1 2" key="1">
    <citation type="submission" date="2022-03" db="EMBL/GenBank/DDBJ databases">
        <title>Pseudonocardia alaer sp. nov., a novel actinomycete isolated from reed forest soil.</title>
        <authorList>
            <person name="Wang L."/>
        </authorList>
    </citation>
    <scope>NUCLEOTIDE SEQUENCE [LARGE SCALE GENOMIC DNA]</scope>
    <source>
        <strain evidence="1 2">Y-16303</strain>
    </source>
</reference>
<sequence>MGASQLPSWLPVANRLVKALQRAGLPLGTIHVLTVPGRVSGRPRATPVSPLVVNGRRYVVAGLPRSDWASNVRAAGRGELARGRRREDVALTEVADPDLRRAVMRAFPTEVPGGVDFFVRLGLVERGTPEQFAAAADQVAVFEIRPHAGVRT</sequence>
<gene>
    <name evidence="1" type="ORF">MMF94_33070</name>
</gene>
<evidence type="ECO:0000313" key="1">
    <source>
        <dbReference type="EMBL" id="MCH6170561.1"/>
    </source>
</evidence>
<name>A0ABS9TPV3_9PSEU</name>
<keyword evidence="2" id="KW-1185">Reference proteome</keyword>
<accession>A0ABS9TPV3</accession>
<dbReference type="InterPro" id="IPR012349">
    <property type="entry name" value="Split_barrel_FMN-bd"/>
</dbReference>
<dbReference type="SUPFAM" id="SSF50475">
    <property type="entry name" value="FMN-binding split barrel"/>
    <property type="match status" value="1"/>
</dbReference>
<evidence type="ECO:0000313" key="2">
    <source>
        <dbReference type="Proteomes" id="UP001299970"/>
    </source>
</evidence>
<dbReference type="Gene3D" id="2.30.110.10">
    <property type="entry name" value="Electron Transport, Fmn-binding Protein, Chain A"/>
    <property type="match status" value="1"/>
</dbReference>
<comment type="caution">
    <text evidence="1">The sequence shown here is derived from an EMBL/GenBank/DDBJ whole genome shotgun (WGS) entry which is preliminary data.</text>
</comment>
<dbReference type="EMBL" id="JAKXMK010000034">
    <property type="protein sequence ID" value="MCH6170561.1"/>
    <property type="molecule type" value="Genomic_DNA"/>
</dbReference>
<dbReference type="InterPro" id="IPR004378">
    <property type="entry name" value="F420H2_quin_Rdtase"/>
</dbReference>
<organism evidence="1 2">
    <name type="scientific">Pseudonocardia alaniniphila</name>
    <dbReference type="NCBI Taxonomy" id="75291"/>
    <lineage>
        <taxon>Bacteria</taxon>
        <taxon>Bacillati</taxon>
        <taxon>Actinomycetota</taxon>
        <taxon>Actinomycetes</taxon>
        <taxon>Pseudonocardiales</taxon>
        <taxon>Pseudonocardiaceae</taxon>
        <taxon>Pseudonocardia</taxon>
    </lineage>
</organism>
<dbReference type="Pfam" id="PF04075">
    <property type="entry name" value="F420H2_quin_red"/>
    <property type="match status" value="1"/>
</dbReference>
<proteinExistence type="predicted"/>
<protein>
    <submittedName>
        <fullName evidence="1">Nitroreductase family deazaflavin-dependent oxidoreductase</fullName>
    </submittedName>
</protein>
<dbReference type="RefSeq" id="WP_241041372.1">
    <property type="nucleotide sequence ID" value="NZ_BAAAJF010000050.1"/>
</dbReference>
<dbReference type="Proteomes" id="UP001299970">
    <property type="component" value="Unassembled WGS sequence"/>
</dbReference>